<feature type="binding site" evidence="14">
    <location>
        <begin position="90"/>
        <end position="100"/>
    </location>
    <ligand>
        <name>ATP</name>
        <dbReference type="ChEBI" id="CHEBI:30616"/>
    </ligand>
</feature>
<dbReference type="NCBIfam" id="TIGR00549">
    <property type="entry name" value="mevalon_kin"/>
    <property type="match status" value="1"/>
</dbReference>
<dbReference type="PRINTS" id="PR00959">
    <property type="entry name" value="MEVGALKINASE"/>
</dbReference>
<accession>A0A371NAP3</accession>
<sequence length="303" mass="32225">MKSSASAPAKAILFGEHAVVYSKPAIAAAIDRRVTVTVSESSSTHVTIPSLGIRHSSERPSGGILDYIGRCLELYHDASPLDIRVEMEIPAGSGLGSSAALTVALIGALDRYHGRDHGPGETAARAHRVEVDVQGAASPLDTAISTYGGLVYLDSQRRVRQFEADLGDLVIAHLDYSGETARMVAGVAERFRRFPDIMGRIMDTVESITNTAYRELLRNNTEPLGELMNLNQGLLDSMGVSTRELSMMVYEARNAGAAGSKITGAGGGGSIIAHCPGCVDDVVTALNRNWKAMRAEFSVKGLI</sequence>
<dbReference type="InterPro" id="IPR006205">
    <property type="entry name" value="Mev_gal_kin"/>
</dbReference>
<keyword evidence="18" id="KW-1185">Reference proteome</keyword>
<dbReference type="InterPro" id="IPR036554">
    <property type="entry name" value="GHMP_kinase_C_sf"/>
</dbReference>
<evidence type="ECO:0000256" key="1">
    <source>
        <dbReference type="ARBA" id="ARBA00004496"/>
    </source>
</evidence>
<evidence type="ECO:0000256" key="7">
    <source>
        <dbReference type="ARBA" id="ARBA00022741"/>
    </source>
</evidence>
<keyword evidence="10 14" id="KW-0460">Magnesium</keyword>
<evidence type="ECO:0000256" key="3">
    <source>
        <dbReference type="ARBA" id="ARBA00012103"/>
    </source>
</evidence>
<evidence type="ECO:0000256" key="2">
    <source>
        <dbReference type="ARBA" id="ARBA00006495"/>
    </source>
</evidence>
<gene>
    <name evidence="14" type="primary">mvk</name>
    <name evidence="17" type="ORF">C7452_1586</name>
</gene>
<dbReference type="GO" id="GO:0005524">
    <property type="term" value="F:ATP binding"/>
    <property type="evidence" value="ECO:0007669"/>
    <property type="project" value="UniProtKB-UniRule"/>
</dbReference>
<dbReference type="SMR" id="A0A371NAP3"/>
<dbReference type="Gene3D" id="3.30.70.890">
    <property type="entry name" value="GHMP kinase, C-terminal domain"/>
    <property type="match status" value="1"/>
</dbReference>
<feature type="domain" description="GHMP kinase N-terminal" evidence="15">
    <location>
        <begin position="67"/>
        <end position="149"/>
    </location>
</feature>
<dbReference type="InterPro" id="IPR022937">
    <property type="entry name" value="Mevalonate_kinase_arc"/>
</dbReference>
<keyword evidence="11 14" id="KW-0443">Lipid metabolism</keyword>
<feature type="domain" description="GHMP kinase C-terminal" evidence="16">
    <location>
        <begin position="214"/>
        <end position="291"/>
    </location>
</feature>
<evidence type="ECO:0000256" key="10">
    <source>
        <dbReference type="ARBA" id="ARBA00022842"/>
    </source>
</evidence>
<dbReference type="EMBL" id="QREL01000003">
    <property type="protein sequence ID" value="REE25236.1"/>
    <property type="molecule type" value="Genomic_DNA"/>
</dbReference>
<dbReference type="GO" id="GO:0019287">
    <property type="term" value="P:isopentenyl diphosphate biosynthetic process, mevalonate pathway"/>
    <property type="evidence" value="ECO:0007669"/>
    <property type="project" value="UniProtKB-UniRule"/>
</dbReference>
<dbReference type="InterPro" id="IPR014721">
    <property type="entry name" value="Ribsml_uS5_D2-typ_fold_subgr"/>
</dbReference>
<dbReference type="EC" id="2.7.1.36" evidence="3 14"/>
<dbReference type="InterPro" id="IPR013750">
    <property type="entry name" value="GHMP_kinase_C_dom"/>
</dbReference>
<comment type="pathway">
    <text evidence="13 14">Isoprenoid biosynthesis; isopentenyl diphosphate biosynthesis via mevalonate pathway; isopentenyl diphosphate from (R)-mevalonate: step 1/3.</text>
</comment>
<dbReference type="Pfam" id="PF00288">
    <property type="entry name" value="GHMP_kinases_N"/>
    <property type="match status" value="1"/>
</dbReference>
<dbReference type="PANTHER" id="PTHR43290:SF2">
    <property type="entry name" value="MEVALONATE KINASE"/>
    <property type="match status" value="1"/>
</dbReference>
<evidence type="ECO:0000256" key="12">
    <source>
        <dbReference type="ARBA" id="ARBA00023229"/>
    </source>
</evidence>
<dbReference type="GeneID" id="82296545"/>
<name>A0A371NAP3_9EURY</name>
<proteinExistence type="inferred from homology"/>
<keyword evidence="6 14" id="KW-0808">Transferase</keyword>
<feature type="active site" description="Proton acceptor" evidence="14">
    <location>
        <position position="141"/>
    </location>
</feature>
<evidence type="ECO:0000256" key="11">
    <source>
        <dbReference type="ARBA" id="ARBA00023098"/>
    </source>
</evidence>
<dbReference type="AlphaFoldDB" id="A0A371NAP3"/>
<keyword evidence="8 14" id="KW-0418">Kinase</keyword>
<comment type="cofactor">
    <cofactor evidence="14">
        <name>Mg(2+)</name>
        <dbReference type="ChEBI" id="CHEBI:18420"/>
    </cofactor>
</comment>
<keyword evidence="5 14" id="KW-0444">Lipid biosynthesis</keyword>
<keyword evidence="12 14" id="KW-0414">Isoprene biosynthesis</keyword>
<dbReference type="HAMAP" id="MF_00217">
    <property type="entry name" value="Mevalonate_kinase"/>
    <property type="match status" value="1"/>
</dbReference>
<dbReference type="SUPFAM" id="SSF55060">
    <property type="entry name" value="GHMP Kinase, C-terminal domain"/>
    <property type="match status" value="1"/>
</dbReference>
<evidence type="ECO:0000256" key="6">
    <source>
        <dbReference type="ARBA" id="ARBA00022679"/>
    </source>
</evidence>
<keyword evidence="7 14" id="KW-0547">Nucleotide-binding</keyword>
<dbReference type="UniPathway" id="UPA00057">
    <property type="reaction ID" value="UER00098"/>
</dbReference>
<dbReference type="GO" id="GO:0000287">
    <property type="term" value="F:magnesium ion binding"/>
    <property type="evidence" value="ECO:0007669"/>
    <property type="project" value="UniProtKB-UniRule"/>
</dbReference>
<comment type="subunit">
    <text evidence="14">Homodimer.</text>
</comment>
<dbReference type="InterPro" id="IPR020568">
    <property type="entry name" value="Ribosomal_Su5_D2-typ_SF"/>
</dbReference>
<evidence type="ECO:0000256" key="9">
    <source>
        <dbReference type="ARBA" id="ARBA00022840"/>
    </source>
</evidence>
<dbReference type="Pfam" id="PF08544">
    <property type="entry name" value="GHMP_kinases_C"/>
    <property type="match status" value="1"/>
</dbReference>
<comment type="catalytic activity">
    <reaction evidence="14">
        <text>(R)-mevalonate + ATP = (R)-5-phosphomevalonate + ADP + H(+)</text>
        <dbReference type="Rhea" id="RHEA:17065"/>
        <dbReference type="ChEBI" id="CHEBI:15378"/>
        <dbReference type="ChEBI" id="CHEBI:30616"/>
        <dbReference type="ChEBI" id="CHEBI:36464"/>
        <dbReference type="ChEBI" id="CHEBI:58146"/>
        <dbReference type="ChEBI" id="CHEBI:456216"/>
        <dbReference type="EC" id="2.7.1.36"/>
    </reaction>
</comment>
<dbReference type="PROSITE" id="PS00627">
    <property type="entry name" value="GHMP_KINASES_ATP"/>
    <property type="match status" value="1"/>
</dbReference>
<dbReference type="GO" id="GO:0005829">
    <property type="term" value="C:cytosol"/>
    <property type="evidence" value="ECO:0007669"/>
    <property type="project" value="TreeGrafter"/>
</dbReference>
<evidence type="ECO:0000256" key="5">
    <source>
        <dbReference type="ARBA" id="ARBA00022516"/>
    </source>
</evidence>
<comment type="subcellular location">
    <subcellularLocation>
        <location evidence="1 14">Cytoplasm</location>
    </subcellularLocation>
</comment>
<evidence type="ECO:0000313" key="18">
    <source>
        <dbReference type="Proteomes" id="UP000256864"/>
    </source>
</evidence>
<dbReference type="Proteomes" id="UP000256864">
    <property type="component" value="Unassembled WGS sequence"/>
</dbReference>
<dbReference type="PANTHER" id="PTHR43290">
    <property type="entry name" value="MEVALONATE KINASE"/>
    <property type="match status" value="1"/>
</dbReference>
<dbReference type="InterPro" id="IPR006204">
    <property type="entry name" value="GHMP_kinase_N_dom"/>
</dbReference>
<comment type="function">
    <text evidence="14">Catalyzes the phosphorylation of (R)-mevalonate (MVA) to (R)-mevalonate 5-phosphate (MVAP). Functions in the mevalonate (MVA) pathway leading to isopentenyl diphosphate (IPP), a key precursor for the biosynthesis of isoprenoid compounds such as archaeal membrane lipids.</text>
</comment>
<dbReference type="InterPro" id="IPR006203">
    <property type="entry name" value="GHMP_knse_ATP-bd_CS"/>
</dbReference>
<evidence type="ECO:0000256" key="14">
    <source>
        <dbReference type="HAMAP-Rule" id="MF_00217"/>
    </source>
</evidence>
<protein>
    <recommendedName>
        <fullName evidence="3 14">Mevalonate kinase</fullName>
        <shortName evidence="14">MK</shortName>
        <shortName evidence="14">MVK</shortName>
        <ecNumber evidence="3 14">2.7.1.36</ecNumber>
    </recommendedName>
</protein>
<evidence type="ECO:0000313" key="17">
    <source>
        <dbReference type="EMBL" id="REE25236.1"/>
    </source>
</evidence>
<dbReference type="SUPFAM" id="SSF54211">
    <property type="entry name" value="Ribosomal protein S5 domain 2-like"/>
    <property type="match status" value="1"/>
</dbReference>
<comment type="caution">
    <text evidence="17">The sequence shown here is derived from an EMBL/GenBank/DDBJ whole genome shotgun (WGS) entry which is preliminary data.</text>
</comment>
<dbReference type="GO" id="GO:0004496">
    <property type="term" value="F:mevalonate kinase activity"/>
    <property type="evidence" value="ECO:0007669"/>
    <property type="project" value="UniProtKB-UniRule"/>
</dbReference>
<evidence type="ECO:0000256" key="4">
    <source>
        <dbReference type="ARBA" id="ARBA00022490"/>
    </source>
</evidence>
<dbReference type="RefSeq" id="WP_115892769.1">
    <property type="nucleotide sequence ID" value="NZ_QREL01000003.1"/>
</dbReference>
<evidence type="ECO:0000259" key="15">
    <source>
        <dbReference type="Pfam" id="PF00288"/>
    </source>
</evidence>
<reference evidence="17 18" key="1">
    <citation type="submission" date="2018-07" db="EMBL/GenBank/DDBJ databases">
        <title>Genomic Encyclopedia of Type Strains, Phase IV (KMG-IV): sequencing the most valuable type-strain genomes for metagenomic binning, comparative biology and taxonomic classification.</title>
        <authorList>
            <person name="Goeker M."/>
        </authorList>
    </citation>
    <scope>NUCLEOTIDE SEQUENCE [LARGE SCALE GENOMIC DNA]</scope>
    <source>
        <strain evidence="17 18">DSM 7466</strain>
    </source>
</reference>
<keyword evidence="9 14" id="KW-0067">ATP-binding</keyword>
<evidence type="ECO:0000256" key="8">
    <source>
        <dbReference type="ARBA" id="ARBA00022777"/>
    </source>
</evidence>
<keyword evidence="4 14" id="KW-0963">Cytoplasm</keyword>
<dbReference type="Gene3D" id="3.30.230.10">
    <property type="match status" value="1"/>
</dbReference>
<organism evidence="17 18">
    <name type="scientific">Methanothermobacter defluvii</name>
    <dbReference type="NCBI Taxonomy" id="49339"/>
    <lineage>
        <taxon>Archaea</taxon>
        <taxon>Methanobacteriati</taxon>
        <taxon>Methanobacteriota</taxon>
        <taxon>Methanomada group</taxon>
        <taxon>Methanobacteria</taxon>
        <taxon>Methanobacteriales</taxon>
        <taxon>Methanobacteriaceae</taxon>
        <taxon>Methanothermobacter</taxon>
    </lineage>
</organism>
<evidence type="ECO:0000259" key="16">
    <source>
        <dbReference type="Pfam" id="PF08544"/>
    </source>
</evidence>
<evidence type="ECO:0000256" key="13">
    <source>
        <dbReference type="ARBA" id="ARBA00029438"/>
    </source>
</evidence>
<comment type="similarity">
    <text evidence="2 14">Belongs to the GHMP kinase family. Mevalonate kinase subfamily.</text>
</comment>